<gene>
    <name evidence="1" type="ORF">NG799_19550</name>
</gene>
<comment type="caution">
    <text evidence="1">The sequence shown here is derived from an EMBL/GenBank/DDBJ whole genome shotgun (WGS) entry which is preliminary data.</text>
</comment>
<dbReference type="EMBL" id="JAMXFF010000032">
    <property type="protein sequence ID" value="MCT7968507.1"/>
    <property type="molecule type" value="Genomic_DNA"/>
</dbReference>
<dbReference type="RefSeq" id="WP_368008017.1">
    <property type="nucleotide sequence ID" value="NZ_JAMXFF010000032.1"/>
</dbReference>
<evidence type="ECO:0000313" key="2">
    <source>
        <dbReference type="Proteomes" id="UP001525890"/>
    </source>
</evidence>
<evidence type="ECO:0000313" key="1">
    <source>
        <dbReference type="EMBL" id="MCT7968507.1"/>
    </source>
</evidence>
<accession>A0ABT2MVG7</accession>
<protein>
    <submittedName>
        <fullName evidence="1">Uncharacterized protein</fullName>
    </submittedName>
</protein>
<name>A0ABT2MVG7_9CYAN</name>
<organism evidence="1 2">
    <name type="scientific">Laspinema palackyanum D2a</name>
    <dbReference type="NCBI Taxonomy" id="2953684"/>
    <lineage>
        <taxon>Bacteria</taxon>
        <taxon>Bacillati</taxon>
        <taxon>Cyanobacteriota</taxon>
        <taxon>Cyanophyceae</taxon>
        <taxon>Oscillatoriophycideae</taxon>
        <taxon>Oscillatoriales</taxon>
        <taxon>Laspinemataceae</taxon>
        <taxon>Laspinema</taxon>
        <taxon>Laspinema palackyanum</taxon>
    </lineage>
</organism>
<keyword evidence="2" id="KW-1185">Reference proteome</keyword>
<sequence length="47" mass="5113">MASGSIQARSSQRVRYVAIAQEEPHPNPDLAKGRGPEVQLSVKNLLL</sequence>
<proteinExistence type="predicted"/>
<dbReference type="Proteomes" id="UP001525890">
    <property type="component" value="Unassembled WGS sequence"/>
</dbReference>
<reference evidence="1 2" key="1">
    <citation type="journal article" date="2022" name="Front. Microbiol.">
        <title>High genomic differentiation and limited gene flow indicate recent cryptic speciation within the genus Laspinema (cyanobacteria).</title>
        <authorList>
            <person name="Stanojkovic A."/>
            <person name="Skoupy S."/>
            <person name="Skaloud P."/>
            <person name="Dvorak P."/>
        </authorList>
    </citation>
    <scope>NUCLEOTIDE SEQUENCE [LARGE SCALE GENOMIC DNA]</scope>
    <source>
        <strain evidence="1 2">D2a</strain>
    </source>
</reference>